<keyword evidence="1" id="KW-0812">Transmembrane</keyword>
<feature type="domain" description="SMODS and SLOG-associating 2TM effector" evidence="2">
    <location>
        <begin position="6"/>
        <end position="164"/>
    </location>
</feature>
<geneLocation type="plasmid" evidence="4">
    <name>p332A2</name>
</geneLocation>
<proteinExistence type="predicted"/>
<dbReference type="AlphaFoldDB" id="A0A0C5PWU4"/>
<evidence type="ECO:0000313" key="3">
    <source>
        <dbReference type="EMBL" id="AJQ16938.1"/>
    </source>
</evidence>
<protein>
    <recommendedName>
        <fullName evidence="2">SMODS and SLOG-associating 2TM effector domain-containing protein</fullName>
    </recommendedName>
</protein>
<name>A0A0C5PWU4_LATSK</name>
<dbReference type="RefSeq" id="WP_099947812.1">
    <property type="nucleotide sequence ID" value="NZ_CABMJT010000002.1"/>
</dbReference>
<keyword evidence="1" id="KW-1133">Transmembrane helix</keyword>
<feature type="transmembrane region" description="Helical" evidence="1">
    <location>
        <begin position="36"/>
        <end position="57"/>
    </location>
</feature>
<evidence type="ECO:0000313" key="4">
    <source>
        <dbReference type="EMBL" id="SOE45454.1"/>
    </source>
</evidence>
<accession>A0A0C5PWU4</accession>
<evidence type="ECO:0000256" key="1">
    <source>
        <dbReference type="SAM" id="Phobius"/>
    </source>
</evidence>
<gene>
    <name evidence="4" type="ORF">LSAT332_A200505</name>
</gene>
<dbReference type="NCBIfam" id="NF033632">
    <property type="entry name" value="SLATT_4"/>
    <property type="match status" value="1"/>
</dbReference>
<evidence type="ECO:0000259" key="2">
    <source>
        <dbReference type="Pfam" id="PF18186"/>
    </source>
</evidence>
<organism evidence="3">
    <name type="scientific">Latilactobacillus sakei</name>
    <name type="common">Lactobacillus sakei</name>
    <dbReference type="NCBI Taxonomy" id="1599"/>
    <lineage>
        <taxon>Bacteria</taxon>
        <taxon>Bacillati</taxon>
        <taxon>Bacillota</taxon>
        <taxon>Bacilli</taxon>
        <taxon>Lactobacillales</taxon>
        <taxon>Lactobacillaceae</taxon>
        <taxon>Latilactobacillus</taxon>
    </lineage>
</organism>
<dbReference type="EMBL" id="LT907987">
    <property type="protein sequence ID" value="SOE45454.1"/>
    <property type="molecule type" value="Genomic_DNA"/>
</dbReference>
<dbReference type="InterPro" id="IPR040811">
    <property type="entry name" value="SLATT_4"/>
</dbReference>
<feature type="transmembrane region" description="Helical" evidence="1">
    <location>
        <begin position="63"/>
        <end position="84"/>
    </location>
</feature>
<dbReference type="Pfam" id="PF18186">
    <property type="entry name" value="SLATT_4"/>
    <property type="match status" value="1"/>
</dbReference>
<dbReference type="EMBL" id="KF559312">
    <property type="protein sequence ID" value="AJQ16938.1"/>
    <property type="molecule type" value="Genomic_DNA"/>
</dbReference>
<keyword evidence="1" id="KW-0472">Membrane</keyword>
<reference evidence="4" key="2">
    <citation type="submission" date="2017-09" db="EMBL/GenBank/DDBJ databases">
        <authorList>
            <person name="Ehlers B."/>
            <person name="Leendertz F.H."/>
        </authorList>
    </citation>
    <scope>NUCLEOTIDE SEQUENCE</scope>
    <source>
        <strain evidence="4">T332</strain>
        <plasmid evidence="4">p332A2</plasmid>
    </source>
</reference>
<geneLocation type="plasmid" evidence="3">
    <name>pKCA54</name>
</geneLocation>
<keyword evidence="3" id="KW-0614">Plasmid</keyword>
<reference evidence="3" key="1">
    <citation type="submission" date="2013-08" db="EMBL/GenBank/DDBJ databases">
        <title>Genetic Structure of Residential Plasmids in Lactobacillus sakei KCA311.</title>
        <authorList>
            <person name="Woo D.R."/>
            <person name="Ahn C."/>
        </authorList>
    </citation>
    <scope>NUCLEOTIDE SEQUENCE</scope>
    <source>
        <strain evidence="3">KCA311</strain>
        <plasmid evidence="3">pKCA54</plasmid>
    </source>
</reference>
<sequence>MKDGLQSALLEAIVRVGWTHKIQEKQAEAYQSSNRWLTLIQLVTAGLTSTGAITTLINNSYYAKIFTALVGLISFISTGILKAWDFQALAKQSKVYANNQLKLRDQLIDTLRDLAFGLKSDKEIKLIWEKLEQERFSLYSEAVPTSDRSVDKANKQLKERHDNEINTDYNLFISSEILEKLKVDNYKGESRK</sequence>